<feature type="region of interest" description="Disordered" evidence="10">
    <location>
        <begin position="1446"/>
        <end position="1518"/>
    </location>
</feature>
<feature type="compositionally biased region" description="Polar residues" evidence="10">
    <location>
        <begin position="704"/>
        <end position="715"/>
    </location>
</feature>
<keyword evidence="5" id="KW-1133">Transmembrane helix</keyword>
<evidence type="ECO:0000259" key="11">
    <source>
        <dbReference type="PROSITE" id="PS51049"/>
    </source>
</evidence>
<proteinExistence type="inferred from homology"/>
<feature type="compositionally biased region" description="Polar residues" evidence="10">
    <location>
        <begin position="1477"/>
        <end position="1486"/>
    </location>
</feature>
<evidence type="ECO:0000256" key="9">
    <source>
        <dbReference type="SAM" id="Coils"/>
    </source>
</evidence>
<feature type="compositionally biased region" description="Basic and acidic residues" evidence="10">
    <location>
        <begin position="716"/>
        <end position="728"/>
    </location>
</feature>
<feature type="compositionally biased region" description="Basic and acidic residues" evidence="10">
    <location>
        <begin position="1450"/>
        <end position="1467"/>
    </location>
</feature>
<protein>
    <recommendedName>
        <fullName evidence="11">KASH domain-containing protein</fullName>
    </recommendedName>
</protein>
<dbReference type="GO" id="GO:0031965">
    <property type="term" value="C:nuclear membrane"/>
    <property type="evidence" value="ECO:0007669"/>
    <property type="project" value="UniProtKB-SubCell"/>
</dbReference>
<evidence type="ECO:0000256" key="8">
    <source>
        <dbReference type="PROSITE-ProRule" id="PRU00385"/>
    </source>
</evidence>
<dbReference type="SUPFAM" id="SSF46966">
    <property type="entry name" value="Spectrin repeat"/>
    <property type="match status" value="8"/>
</dbReference>
<dbReference type="FunFam" id="1.20.58.60:FF:000171">
    <property type="entry name" value="Uncharacterized protein, isoform B"/>
    <property type="match status" value="1"/>
</dbReference>
<feature type="compositionally biased region" description="Basic residues" evidence="10">
    <location>
        <begin position="1085"/>
        <end position="1096"/>
    </location>
</feature>
<name>A0ABD2X118_9HYME</name>
<feature type="region of interest" description="Disordered" evidence="10">
    <location>
        <begin position="1535"/>
        <end position="1602"/>
    </location>
</feature>
<feature type="compositionally biased region" description="Basic and acidic residues" evidence="10">
    <location>
        <begin position="1547"/>
        <end position="1558"/>
    </location>
</feature>
<dbReference type="InterPro" id="IPR052403">
    <property type="entry name" value="LINC-complex_assoc"/>
</dbReference>
<dbReference type="PROSITE" id="PS51049">
    <property type="entry name" value="KASH"/>
    <property type="match status" value="1"/>
</dbReference>
<dbReference type="CDD" id="cd00176">
    <property type="entry name" value="SPEC"/>
    <property type="match status" value="2"/>
</dbReference>
<evidence type="ECO:0000256" key="6">
    <source>
        <dbReference type="ARBA" id="ARBA00023136"/>
    </source>
</evidence>
<evidence type="ECO:0000256" key="4">
    <source>
        <dbReference type="ARBA" id="ARBA00022737"/>
    </source>
</evidence>
<feature type="coiled-coil region" evidence="9">
    <location>
        <begin position="3478"/>
        <end position="3512"/>
    </location>
</feature>
<comment type="caution">
    <text evidence="12">The sequence shown here is derived from an EMBL/GenBank/DDBJ whole genome shotgun (WGS) entry which is preliminary data.</text>
</comment>
<evidence type="ECO:0000313" key="12">
    <source>
        <dbReference type="EMBL" id="KAL3398775.1"/>
    </source>
</evidence>
<keyword evidence="4" id="KW-0677">Repeat</keyword>
<feature type="compositionally biased region" description="Polar residues" evidence="10">
    <location>
        <begin position="1494"/>
        <end position="1503"/>
    </location>
</feature>
<evidence type="ECO:0000256" key="7">
    <source>
        <dbReference type="ARBA" id="ARBA00023242"/>
    </source>
</evidence>
<gene>
    <name evidence="12" type="ORF">TKK_007890</name>
</gene>
<keyword evidence="13" id="KW-1185">Reference proteome</keyword>
<evidence type="ECO:0000256" key="10">
    <source>
        <dbReference type="SAM" id="MobiDB-lite"/>
    </source>
</evidence>
<feature type="domain" description="KASH" evidence="11">
    <location>
        <begin position="3935"/>
        <end position="3990"/>
    </location>
</feature>
<dbReference type="SMART" id="SM01249">
    <property type="entry name" value="KASH"/>
    <property type="match status" value="1"/>
</dbReference>
<evidence type="ECO:0000313" key="13">
    <source>
        <dbReference type="Proteomes" id="UP001627154"/>
    </source>
</evidence>
<dbReference type="PANTHER" id="PTHR47535">
    <property type="entry name" value="MUSCLE-SPECIFIC PROTEIN 300 KDA, ISOFORM G"/>
    <property type="match status" value="1"/>
</dbReference>
<dbReference type="Proteomes" id="UP001627154">
    <property type="component" value="Unassembled WGS sequence"/>
</dbReference>
<feature type="compositionally biased region" description="Polar residues" evidence="10">
    <location>
        <begin position="985"/>
        <end position="994"/>
    </location>
</feature>
<dbReference type="InterPro" id="IPR018159">
    <property type="entry name" value="Spectrin/alpha-actinin"/>
</dbReference>
<dbReference type="InterPro" id="IPR002017">
    <property type="entry name" value="Spectrin_repeat"/>
</dbReference>
<evidence type="ECO:0000256" key="1">
    <source>
        <dbReference type="ARBA" id="ARBA00004126"/>
    </source>
</evidence>
<dbReference type="SMART" id="SM00150">
    <property type="entry name" value="SPEC"/>
    <property type="match status" value="6"/>
</dbReference>
<feature type="compositionally biased region" description="Polar residues" evidence="10">
    <location>
        <begin position="1580"/>
        <end position="1601"/>
    </location>
</feature>
<dbReference type="Pfam" id="PF00435">
    <property type="entry name" value="Spectrin"/>
    <property type="match status" value="2"/>
</dbReference>
<feature type="compositionally biased region" description="Low complexity" evidence="10">
    <location>
        <begin position="1504"/>
        <end position="1517"/>
    </location>
</feature>
<dbReference type="EMBL" id="JBJJXI010000059">
    <property type="protein sequence ID" value="KAL3398775.1"/>
    <property type="molecule type" value="Genomic_DNA"/>
</dbReference>
<keyword evidence="3 8" id="KW-0812">Transmembrane</keyword>
<evidence type="ECO:0000256" key="3">
    <source>
        <dbReference type="ARBA" id="ARBA00022692"/>
    </source>
</evidence>
<dbReference type="Pfam" id="PF10541">
    <property type="entry name" value="KASH"/>
    <property type="match status" value="1"/>
</dbReference>
<dbReference type="Gene3D" id="1.20.58.60">
    <property type="match status" value="8"/>
</dbReference>
<evidence type="ECO:0000256" key="5">
    <source>
        <dbReference type="ARBA" id="ARBA00022989"/>
    </source>
</evidence>
<feature type="region of interest" description="Disordered" evidence="10">
    <location>
        <begin position="700"/>
        <end position="728"/>
    </location>
</feature>
<dbReference type="InterPro" id="IPR012315">
    <property type="entry name" value="KASH"/>
</dbReference>
<accession>A0ABD2X118</accession>
<sequence>MKHNIDDLQLALAQLEGALRTLSRDDLQTMLSSLATILADLRYYCQEARRINNELNRIPQDMEVKYLQNSIGDVRKNLALLLSQAEKIQTKLEETRESQAKRKQEIKAHQISFEEIEAWIKHVSSMINDGNATYNHQVMKEEVSSRLHHLTELESIPEIRDQVGKLKADLFEVENMIDKQQLMLQENEPKAQITASDSIDAALEQYASNISSPNHSSPSLADVSLQTGLSLIQDDELSGEAVLDVNKREIDPSVSICQPVNSENFTIDTQTSENPHTQESIKVVKSSDGKHEIIEIATKNISTPVVQDHDHHELSVANPDDIIVDMRYQNALQQENVTSELNIQHATPQSFETVLMEPDDVTTEVVVDSDGTKRIIVRRLRRTLVTNRQTLQQHVAELSSTIGDGPPVIQAFSEATMKGQQLTVTKTKSDGTIEMATKQTYGGKVTTGIPGDQMNVEEYETTPQFTQRIIHGGDLAAFSPQPADISEALMEDGEYKSSSSTVHAVVQQVSRKIIRKTRRIIRKVTIIDGKEVTSEEIVEDPEEVEINEQDIPHISINVIKTDDQGKFESVYKKIDGQPLEKEHVVKVQVDTQTSSSVPSTSGKNQKQGTHILDQDVLTAAKSNQRNPKTSFTEKHIPILSSTMSQEKSSPNIENKTAAKFTVQDIQSALEKVEEIPSSRESSLKSERTYTVDVVDFSEPKGSSYVESSSLAPQYQTDDKKHDQSLKEKHDLEYKPHEIPVEETESTAKDMSSIDSLSVEDIPPLIKPICKFEDPSIGSQTQTHDIGLAAGTVDIEPHADSIDNRTVDIGDHSQLGTTEILHPTHSVSQKKVENLTPHVIKTETDNFIQRERESHQEYQSCGDKIKVSARPEPVHAAVELIQKVDIALSIHDREKPRDGPVVSVQSHVEQPMVSGMKTQEDKVNIILPPTSENVEVINDKITQISDVQSPVVGHVLDRTVEKENQEEKQSADKKLLDSKVLTSNIQSDVPSQSATVKDVNEVAESDTNLSPQEDPDVSDGYEADQRTTVDETSPEFQIDFGKKKRKKKRKQKGRNEEEIDSLRISPDEENLKEVLPISENEDSKATKKSSKKRKRKKGDPNVADADSTHAESFEAYDVDTQTKPGIHDMSVGSSLDEINIEVPDSVQISDTKNDKLELGVQTLKVEEINTEMQTSPRPEFDIIQQTDDRPSIENFSSQTKEPESRLTENIAIQTSPRDENLKKSSSLDMDTQTLMIELENTEIQTVSPEKNIVDAPVQTSREFMLNIEQQTTEPLEEEKIMNETVLPTHSPETSEVAEKSMQTSEINFGLCSETQDADVQTSEIAEVKESCTNETQTVPEVISTVEIESQTTPEQLIETVSQTSPVQFMLDTEQAGNELEPFKETSELSIQTITEEIIPTATESIQHTSDTAELSVQTVTTKTEDKQINVNLIDEKSESVQEIDSIAGNSQEKENISTEESLREKTPETTEMIHLSTVDAQSEQFSDSEPIIGKSSYQDTSIKPSETSELSLTSIESTPDTSIEIQVQATIELCDSTTSDSTLQGSSSKEKSPEKSLKIDRKRQKRQRCKTVEIREPIQANEGSSTDDIFGSLPTSPDQEPSSIEPIYMKIITSSETVNLMAPQQADQQENQSQSTSAMVNATKEVLGKIQKSKIPKPSRLSNVLHISALKTSEPEHSFENKASIVHESLNSLKSALDQRDIIIIEQTFVVVIESLSDWLETVESRIFVGQGNPNGPSPDDSKNFAELKDEVNFIGTRIQELNDISNDIKNNCPPEKCISMKQCIQALESQARTIIEIANEGESNVISELARWDTFVNKINEITKLTQELKNHLDNIIDSNEPIPSKLKQLEKIELCNEDYTTKVKNLINTAHELLNDYPGKTIPPEINTASETVDFIRRRIENERECLLELSTIRDDYEQSLRHLMKCTKMAEKIIANDTPVSNLTYLNDEIQNYRKFFTSMNHAKAILESLADNLDPETREAHRSTHDEIILRTSLLLDQAMDKLQKMLFAASKWTVLDQGFKEETDWLRVAHQRIPDVHSMASTEVEQYILLYQALASDIATHHNKIFQIFENSHELLSMITIENMDTCYEDAYCDIEKLKNDVNHSLRRLISFRESWDNQELLVNKLENWMVRAERELSNVNNPVSGQMARLWEIEAQYGMHDNVRKEARNSFEEAMQLIPVSDELLQRQFYGDMQQRWNKITNELQSIRDSLKSKMSSEDLSLKEKLSLIDKEIQEIQGIVHNLHGVIKVEEELELYTERLSVLYDRIRYLQDELGKLGLLSPADSERVGGLIGRGRQLELELGKELQNSRVLRDRLRALKRAIERIRKKHSSQTEVLDQCEASEKESSECVASAIKSCEKVAEDLKKIWPDIMAARGELHSLPTNMRVSMSPQKMERAVSGLFDKHDSLNSRCRQLLERLNDKLALWKRFEKQVEAVQKSVAETDCMMELIEVEGKVDYDRLLKATERLENLNCSFLTREQLINELKAAAEPLRASCSDQVGQRVDAVVNETVQSWEETKHELGDLCDRYQRAVRLWERYRDASAAINDWVDEQMSGADGVAVANSKLPPEQAIQQVKLCEDTLAEHKERLVELRGLVAQIASDVGLDASDQLQTDVEALGRRLDDVKDSLSSIADTADSRAFKQEMTRNDLYQTKNYLDSVHESVSTVGVGESKEQLKLLQNHLLALTRTETQIQSIKERAFDNVKPHDPSIVEVLQLWQSVFRETFQQYHRLSARLVRSQDVAAALRLWQEYLQHVQDFLSSTLPGDYNGLAEDRSLCEVHENLLNDQQRLIDMVRAEEDHGDLSLAEQFTILTNLHNESLARIVNRHSTVQERIAAWEKYRQDQHRMLDWLKEIDREKSNLQLRFIRARGVDKILERIDALLERMPAGASLFDSLLSQQDYLLSNVDEALAVSVRMEYAANGQRLSSTRAGLETWKDFVLKIKGLNDQHSQQTAKMTDLFRELGQAIGGISATDRRSLAETRRLIASLQEHKIALVNATRDLDELGNTTKQLREFLSPVDMKSLNQQGYLLWQRHGELEHQLALLSYKLNERCGLQSRWESRADRLRLWIVDTEARIRCFDANHEPEEALERLETEIQADMALKQRELDWIQSNGAELLKTSDSEDRGKIQKSLDEVTDRWNKLLVAGKARASKIIELMQTMNALLKKLDESRAWLSNIEEQLSEAYTIESASSVAIEKKLRDHEQLQKSIEARSGNIGEVLNLCEMLLNDCDAWKASFGTDTIRNNMETLSKRWKEICIKSTVRKRKINLIGKLFAELESVRTEQEEWIIGIERDLTELEKSLSNMSKDDTDKALEQVQRKFVDVQAHEPALQILEQCYSKLAKTGLELNNLKALTGQARDLIDRWHALPPRINAVIAALEKDQRTYREFVSAHGAAVIGLTKVDVMLTQLQHLSPEPESTPRRLLQRLDGVETELNRQASTLRRADELGLRLMRESSPEDVAAIQYQIDEYQQLWRNVKDRIDALRKNVDAMEQQKKREVDEAVQVETLKFERDTAVQVNTLPKVTRMTSFDAYLIELEAAVSECKSSMEALAASIQAEPMPGTGLSTTARTIAKQIGSCQSSIELVKHLHDLLSDEDNVAKSNEVVELTSRCQDLIQQARAREQQIRQLKSPLAGPFCFRCDHDGGRLTCPLCSHRNWAQLDNDLWRLEKWLEFAEGTQSEQNSPPAEIETLEDVVQDHHEFLLDLDSHKSIIVSLNIVGSHLADHTEDTDRATELRDRLACANVRWDKVCQDAASWQNALQIALMGNQQFHQIIEELLAWLTKTDQAVRAIEPIDLSEGDQVLRAKYDKFKELQSDLERCEPRVLSLQESANHLLEESSETRVKLQVLKLRLQSLRRLTTMYVLKLGSALGLDPSEIGLATVTTSLALLSRNLLDGATTGTTDIHGTNANADDGEPTVLARGYHFIGRVLRASLPIQAVMLLLLGAASMVPSVDDDYSCMISRSLTPLVRYPNGPPPI</sequence>
<feature type="topological domain" description="Perinuclear space" evidence="8">
    <location>
        <begin position="3965"/>
        <end position="3990"/>
    </location>
</feature>
<reference evidence="12 13" key="1">
    <citation type="journal article" date="2024" name="bioRxiv">
        <title>A reference genome for Trichogramma kaykai: A tiny desert-dwelling parasitoid wasp with competing sex-ratio distorters.</title>
        <authorList>
            <person name="Culotta J."/>
            <person name="Lindsey A.R."/>
        </authorList>
    </citation>
    <scope>NUCLEOTIDE SEQUENCE [LARGE SCALE GENOMIC DNA]</scope>
    <source>
        <strain evidence="12 13">KSX58</strain>
    </source>
</reference>
<keyword evidence="6 8" id="KW-0472">Membrane</keyword>
<organism evidence="12 13">
    <name type="scientific">Trichogramma kaykai</name>
    <dbReference type="NCBI Taxonomy" id="54128"/>
    <lineage>
        <taxon>Eukaryota</taxon>
        <taxon>Metazoa</taxon>
        <taxon>Ecdysozoa</taxon>
        <taxon>Arthropoda</taxon>
        <taxon>Hexapoda</taxon>
        <taxon>Insecta</taxon>
        <taxon>Pterygota</taxon>
        <taxon>Neoptera</taxon>
        <taxon>Endopterygota</taxon>
        <taxon>Hymenoptera</taxon>
        <taxon>Apocrita</taxon>
        <taxon>Proctotrupomorpha</taxon>
        <taxon>Chalcidoidea</taxon>
        <taxon>Trichogrammatidae</taxon>
        <taxon>Trichogramma</taxon>
    </lineage>
</organism>
<feature type="compositionally biased region" description="Polar residues" evidence="10">
    <location>
        <begin position="1535"/>
        <end position="1544"/>
    </location>
</feature>
<feature type="topological domain" description="Cytoplasmic" evidence="8">
    <location>
        <begin position="1"/>
        <end position="3943"/>
    </location>
</feature>
<comment type="similarity">
    <text evidence="2">Belongs to the nesprin family.</text>
</comment>
<feature type="region of interest" description="Disordered" evidence="10">
    <location>
        <begin position="985"/>
        <end position="1123"/>
    </location>
</feature>
<keyword evidence="7" id="KW-0539">Nucleus</keyword>
<evidence type="ECO:0000256" key="2">
    <source>
        <dbReference type="ARBA" id="ARBA00008619"/>
    </source>
</evidence>
<dbReference type="GO" id="GO:0005737">
    <property type="term" value="C:cytoplasm"/>
    <property type="evidence" value="ECO:0007669"/>
    <property type="project" value="UniProtKB-ARBA"/>
</dbReference>
<feature type="compositionally biased region" description="Basic residues" evidence="10">
    <location>
        <begin position="1559"/>
        <end position="1568"/>
    </location>
</feature>
<feature type="compositionally biased region" description="Basic residues" evidence="10">
    <location>
        <begin position="1041"/>
        <end position="1051"/>
    </location>
</feature>
<feature type="compositionally biased region" description="Acidic residues" evidence="10">
    <location>
        <begin position="1012"/>
        <end position="1021"/>
    </location>
</feature>
<keyword evidence="9" id="KW-0175">Coiled coil</keyword>
<dbReference type="PANTHER" id="PTHR47535:SF10">
    <property type="entry name" value="MUSCLE-SPECIFIC PROTEIN 300 KDA"/>
    <property type="match status" value="1"/>
</dbReference>
<comment type="subcellular location">
    <subcellularLocation>
        <location evidence="1">Nucleus membrane</location>
    </subcellularLocation>
</comment>